<dbReference type="GO" id="GO:0005524">
    <property type="term" value="F:ATP binding"/>
    <property type="evidence" value="ECO:0007669"/>
    <property type="project" value="UniProtKB-KW"/>
</dbReference>
<evidence type="ECO:0000256" key="1">
    <source>
        <dbReference type="ARBA" id="ARBA00022679"/>
    </source>
</evidence>
<reference evidence="6" key="1">
    <citation type="journal article" date="2023" name="Mol. Phylogenet. Evol.">
        <title>Genome-scale phylogeny and comparative genomics of the fungal order Sordariales.</title>
        <authorList>
            <person name="Hensen N."/>
            <person name="Bonometti L."/>
            <person name="Westerberg I."/>
            <person name="Brannstrom I.O."/>
            <person name="Guillou S."/>
            <person name="Cros-Aarteil S."/>
            <person name="Calhoun S."/>
            <person name="Haridas S."/>
            <person name="Kuo A."/>
            <person name="Mondo S."/>
            <person name="Pangilinan J."/>
            <person name="Riley R."/>
            <person name="LaButti K."/>
            <person name="Andreopoulos B."/>
            <person name="Lipzen A."/>
            <person name="Chen C."/>
            <person name="Yan M."/>
            <person name="Daum C."/>
            <person name="Ng V."/>
            <person name="Clum A."/>
            <person name="Steindorff A."/>
            <person name="Ohm R.A."/>
            <person name="Martin F."/>
            <person name="Silar P."/>
            <person name="Natvig D.O."/>
            <person name="Lalanne C."/>
            <person name="Gautier V."/>
            <person name="Ament-Velasquez S.L."/>
            <person name="Kruys A."/>
            <person name="Hutchinson M.I."/>
            <person name="Powell A.J."/>
            <person name="Barry K."/>
            <person name="Miller A.N."/>
            <person name="Grigoriev I.V."/>
            <person name="Debuchy R."/>
            <person name="Gladieux P."/>
            <person name="Hiltunen Thoren M."/>
            <person name="Johannesson H."/>
        </authorList>
    </citation>
    <scope>NUCLEOTIDE SEQUENCE</scope>
    <source>
        <strain evidence="6">CBS 103.79</strain>
    </source>
</reference>
<dbReference type="InterPro" id="IPR011009">
    <property type="entry name" value="Kinase-like_dom_sf"/>
</dbReference>
<dbReference type="Gene3D" id="1.10.510.10">
    <property type="entry name" value="Transferase(Phosphotransferase) domain 1"/>
    <property type="match status" value="1"/>
</dbReference>
<dbReference type="SUPFAM" id="SSF56112">
    <property type="entry name" value="Protein kinase-like (PK-like)"/>
    <property type="match status" value="1"/>
</dbReference>
<evidence type="ECO:0000256" key="2">
    <source>
        <dbReference type="ARBA" id="ARBA00022741"/>
    </source>
</evidence>
<reference evidence="6" key="2">
    <citation type="submission" date="2023-05" db="EMBL/GenBank/DDBJ databases">
        <authorList>
            <consortium name="Lawrence Berkeley National Laboratory"/>
            <person name="Steindorff A."/>
            <person name="Hensen N."/>
            <person name="Bonometti L."/>
            <person name="Westerberg I."/>
            <person name="Brannstrom I.O."/>
            <person name="Guillou S."/>
            <person name="Cros-Aarteil S."/>
            <person name="Calhoun S."/>
            <person name="Haridas S."/>
            <person name="Kuo A."/>
            <person name="Mondo S."/>
            <person name="Pangilinan J."/>
            <person name="Riley R."/>
            <person name="Labutti K."/>
            <person name="Andreopoulos B."/>
            <person name="Lipzen A."/>
            <person name="Chen C."/>
            <person name="Yanf M."/>
            <person name="Daum C."/>
            <person name="Ng V."/>
            <person name="Clum A."/>
            <person name="Ohm R."/>
            <person name="Martin F."/>
            <person name="Silar P."/>
            <person name="Natvig D."/>
            <person name="Lalanne C."/>
            <person name="Gautier V."/>
            <person name="Ament-Velasquez S.L."/>
            <person name="Kruys A."/>
            <person name="Hutchinson M.I."/>
            <person name="Powell A.J."/>
            <person name="Barry K."/>
            <person name="Miller A.N."/>
            <person name="Grigoriev I.V."/>
            <person name="Debuchy R."/>
            <person name="Gladieux P."/>
            <person name="Thoren M.H."/>
            <person name="Johannesson H."/>
        </authorList>
    </citation>
    <scope>NUCLEOTIDE SEQUENCE</scope>
    <source>
        <strain evidence="6">CBS 103.79</strain>
    </source>
</reference>
<dbReference type="PROSITE" id="PS50011">
    <property type="entry name" value="PROTEIN_KINASE_DOM"/>
    <property type="match status" value="1"/>
</dbReference>
<evidence type="ECO:0000313" key="6">
    <source>
        <dbReference type="EMBL" id="KAK3901399.1"/>
    </source>
</evidence>
<keyword evidence="2" id="KW-0547">Nucleotide-binding</keyword>
<dbReference type="AlphaFoldDB" id="A0AAN6RSQ3"/>
<protein>
    <submittedName>
        <fullName evidence="6">Kinase-like domain-containing protein</fullName>
    </submittedName>
</protein>
<comment type="caution">
    <text evidence="6">The sequence shown here is derived from an EMBL/GenBank/DDBJ whole genome shotgun (WGS) entry which is preliminary data.</text>
</comment>
<dbReference type="SMART" id="SM00220">
    <property type="entry name" value="S_TKc"/>
    <property type="match status" value="1"/>
</dbReference>
<keyword evidence="1" id="KW-0808">Transferase</keyword>
<dbReference type="GO" id="GO:0005634">
    <property type="term" value="C:nucleus"/>
    <property type="evidence" value="ECO:0007669"/>
    <property type="project" value="TreeGrafter"/>
</dbReference>
<keyword evidence="7" id="KW-1185">Reference proteome</keyword>
<dbReference type="GO" id="GO:0005737">
    <property type="term" value="C:cytoplasm"/>
    <property type="evidence" value="ECO:0007669"/>
    <property type="project" value="TreeGrafter"/>
</dbReference>
<dbReference type="InterPro" id="IPR050339">
    <property type="entry name" value="CC_SR_Kinase"/>
</dbReference>
<dbReference type="InterPro" id="IPR000719">
    <property type="entry name" value="Prot_kinase_dom"/>
</dbReference>
<proteinExistence type="predicted"/>
<evidence type="ECO:0000256" key="4">
    <source>
        <dbReference type="ARBA" id="ARBA00022840"/>
    </source>
</evidence>
<dbReference type="PANTHER" id="PTHR11042">
    <property type="entry name" value="EUKARYOTIC TRANSLATION INITIATION FACTOR 2-ALPHA KINASE EIF2-ALPHA KINASE -RELATED"/>
    <property type="match status" value="1"/>
</dbReference>
<dbReference type="EMBL" id="MU855582">
    <property type="protein sequence ID" value="KAK3901399.1"/>
    <property type="molecule type" value="Genomic_DNA"/>
</dbReference>
<dbReference type="Proteomes" id="UP001303889">
    <property type="component" value="Unassembled WGS sequence"/>
</dbReference>
<dbReference type="Gene3D" id="3.30.200.20">
    <property type="entry name" value="Phosphorylase Kinase, domain 1"/>
    <property type="match status" value="1"/>
</dbReference>
<sequence>MVFDFNKDTGELLLHDISEKGTAQLYDMGDPPCPQIWKAHRQCVVPLGRDLYSAIDPSPTREWILEIHRARFLLKSPQTRAGEEASLAPQKLAFAHQPDPERTAEGTLQRLVTLGLQSLCEPTVRLNPYNARFQTQLEPEAEEQMRYTKLRPLGGGGQDDVHQVVDMYAGTHHACRVIAVKAAAPDLNIHSERAFRAKVEMEVRLVQKLEHHHIMPYVQCQGFRGPQIEIFMPIYDGRAAGGPGHGGRHVFQIGGALDFVHSHRPRFLLTDFGIAKVVDASRTAIGTRGYAAPEVIYQSAEQTPKVDIYSLGATLVNCLVEVKVTNATIWQEWHQPLQQSLKEHAPELEPMLADDPSSRPTAGWLLSQLTPWKNRATRCRKY</sequence>
<organism evidence="6 7">
    <name type="scientific">Staphylotrichum tortipilum</name>
    <dbReference type="NCBI Taxonomy" id="2831512"/>
    <lineage>
        <taxon>Eukaryota</taxon>
        <taxon>Fungi</taxon>
        <taxon>Dikarya</taxon>
        <taxon>Ascomycota</taxon>
        <taxon>Pezizomycotina</taxon>
        <taxon>Sordariomycetes</taxon>
        <taxon>Sordariomycetidae</taxon>
        <taxon>Sordariales</taxon>
        <taxon>Chaetomiaceae</taxon>
        <taxon>Staphylotrichum</taxon>
    </lineage>
</organism>
<evidence type="ECO:0000256" key="3">
    <source>
        <dbReference type="ARBA" id="ARBA00022777"/>
    </source>
</evidence>
<feature type="domain" description="Protein kinase" evidence="5">
    <location>
        <begin position="147"/>
        <end position="373"/>
    </location>
</feature>
<dbReference type="Pfam" id="PF00069">
    <property type="entry name" value="Pkinase"/>
    <property type="match status" value="1"/>
</dbReference>
<evidence type="ECO:0000259" key="5">
    <source>
        <dbReference type="PROSITE" id="PS50011"/>
    </source>
</evidence>
<accession>A0AAN6RSQ3</accession>
<name>A0AAN6RSQ3_9PEZI</name>
<keyword evidence="4" id="KW-0067">ATP-binding</keyword>
<dbReference type="GO" id="GO:0004672">
    <property type="term" value="F:protein kinase activity"/>
    <property type="evidence" value="ECO:0007669"/>
    <property type="project" value="InterPro"/>
</dbReference>
<keyword evidence="3 6" id="KW-0418">Kinase</keyword>
<gene>
    <name evidence="6" type="ORF">C8A05DRAFT_44949</name>
</gene>
<evidence type="ECO:0000313" key="7">
    <source>
        <dbReference type="Proteomes" id="UP001303889"/>
    </source>
</evidence>